<evidence type="ECO:0000259" key="1">
    <source>
        <dbReference type="Pfam" id="PF14620"/>
    </source>
</evidence>
<feature type="domain" description="Sporulation protein YpeB PepSY1 and PepSY2" evidence="1">
    <location>
        <begin position="182"/>
        <end position="378"/>
    </location>
</feature>
<dbReference type="InterPro" id="IPR048402">
    <property type="entry name" value="YpeB_N"/>
</dbReference>
<protein>
    <submittedName>
        <fullName evidence="3">Germination protein YpeB</fullName>
    </submittedName>
</protein>
<dbReference type="OrthoDB" id="2372097at2"/>
<sequence>MKRWIAGLALALVAILGVGYWGYREYTSKQMLQTALGNNYQRAFYSLSDHVQNVEVQLGKSLVSSGPEQNEQLFNQIWQQSTLALDSLSQLPVGDALLGRTAKFITQVGDYSRMLARQVAQGQPVTREQWDTVSRLYNQASDLNKELSKIHAEIADGSLSFYELAAAGSRRLSREGRNLAGANFQTIDQQMHGYPTLIYDGPFSDHLERSHARGVTGDKITPAKAKAIALRYYDNRGGGNVIAQVTGEVKGNIPAYRVEIVRRKGDSVVGEPAIADISQKGGHLIWTITPRDVPGADWNLEKARARAEQYLVDHGYKNMKISYYQRNDNTVTFNFALLQDGVIIYPDLVKVTVALDNGQVVGVDARGYLMSHRKRILPEPKLTEEQARAMVSKNLELEGKGRLALIPVAVEKERLTWEFKGQQGADTYLVYINALDGNEEMVLKLIKSKDGVLTL</sequence>
<dbReference type="Pfam" id="PF14620">
    <property type="entry name" value="YPEB_PepSY1-2"/>
    <property type="match status" value="1"/>
</dbReference>
<reference evidence="4" key="1">
    <citation type="submission" date="2016-10" db="EMBL/GenBank/DDBJ databases">
        <authorList>
            <person name="Varghese N."/>
            <person name="Submissions S."/>
        </authorList>
    </citation>
    <scope>NUCLEOTIDE SEQUENCE [LARGE SCALE GENOMIC DNA]</scope>
    <source>
        <strain evidence="4">DSM 3669</strain>
    </source>
</reference>
<feature type="domain" description="Sporulation protein YpeB N-terminal" evidence="2">
    <location>
        <begin position="29"/>
        <end position="162"/>
    </location>
</feature>
<evidence type="ECO:0000313" key="4">
    <source>
        <dbReference type="Proteomes" id="UP000199584"/>
    </source>
</evidence>
<dbReference type="Pfam" id="PF20769">
    <property type="entry name" value="YPEB_N"/>
    <property type="match status" value="1"/>
</dbReference>
<name>A0A1I6CZ71_9FIRM</name>
<gene>
    <name evidence="3" type="ORF">SAMN05660706_10388</name>
</gene>
<keyword evidence="4" id="KW-1185">Reference proteome</keyword>
<dbReference type="InterPro" id="IPR014239">
    <property type="entry name" value="YpeB_PepSY1-2"/>
</dbReference>
<dbReference type="NCBIfam" id="TIGR02889">
    <property type="entry name" value="spore_YpeB"/>
    <property type="match status" value="1"/>
</dbReference>
<dbReference type="STRING" id="39060.SAMN05660706_10388"/>
<accession>A0A1I6CZ71</accession>
<dbReference type="RefSeq" id="WP_092481940.1">
    <property type="nucleotide sequence ID" value="NZ_FOYM01000003.1"/>
</dbReference>
<evidence type="ECO:0000259" key="2">
    <source>
        <dbReference type="Pfam" id="PF20769"/>
    </source>
</evidence>
<dbReference type="AlphaFoldDB" id="A0A1I6CZ71"/>
<evidence type="ECO:0000313" key="3">
    <source>
        <dbReference type="EMBL" id="SFQ98363.1"/>
    </source>
</evidence>
<organism evidence="3 4">
    <name type="scientific">Desulfoscipio geothermicus DSM 3669</name>
    <dbReference type="NCBI Taxonomy" id="1121426"/>
    <lineage>
        <taxon>Bacteria</taxon>
        <taxon>Bacillati</taxon>
        <taxon>Bacillota</taxon>
        <taxon>Clostridia</taxon>
        <taxon>Eubacteriales</taxon>
        <taxon>Desulfallaceae</taxon>
        <taxon>Desulfoscipio</taxon>
    </lineage>
</organism>
<proteinExistence type="predicted"/>
<dbReference type="EMBL" id="FOYM01000003">
    <property type="protein sequence ID" value="SFQ98363.1"/>
    <property type="molecule type" value="Genomic_DNA"/>
</dbReference>
<dbReference type="Proteomes" id="UP000199584">
    <property type="component" value="Unassembled WGS sequence"/>
</dbReference>
<dbReference type="GO" id="GO:0009847">
    <property type="term" value="P:spore germination"/>
    <property type="evidence" value="ECO:0007669"/>
    <property type="project" value="InterPro"/>
</dbReference>